<sequence>MGLLRATGLEPNDWIKISLRLSSMLLGPSWANQNALGPKVGPVGFTGLDQQIVEWIVANEMANEGGRAIRPRPFGLVPFGMLVVCFGRDPGEMKAKESFR</sequence>
<evidence type="ECO:0000313" key="2">
    <source>
        <dbReference type="Proteomes" id="UP000326396"/>
    </source>
</evidence>
<accession>A0A5N6NKV3</accession>
<dbReference type="Proteomes" id="UP000326396">
    <property type="component" value="Linkage Group LG19"/>
</dbReference>
<reference evidence="1 2" key="1">
    <citation type="submission" date="2019-05" db="EMBL/GenBank/DDBJ databases">
        <title>Mikania micrantha, genome provides insights into the molecular mechanism of rapid growth.</title>
        <authorList>
            <person name="Liu B."/>
        </authorList>
    </citation>
    <scope>NUCLEOTIDE SEQUENCE [LARGE SCALE GENOMIC DNA]</scope>
    <source>
        <strain evidence="1">NLD-2019</strain>
        <tissue evidence="1">Leaf</tissue>
    </source>
</reference>
<keyword evidence="2" id="KW-1185">Reference proteome</keyword>
<organism evidence="1 2">
    <name type="scientific">Mikania micrantha</name>
    <name type="common">bitter vine</name>
    <dbReference type="NCBI Taxonomy" id="192012"/>
    <lineage>
        <taxon>Eukaryota</taxon>
        <taxon>Viridiplantae</taxon>
        <taxon>Streptophyta</taxon>
        <taxon>Embryophyta</taxon>
        <taxon>Tracheophyta</taxon>
        <taxon>Spermatophyta</taxon>
        <taxon>Magnoliopsida</taxon>
        <taxon>eudicotyledons</taxon>
        <taxon>Gunneridae</taxon>
        <taxon>Pentapetalae</taxon>
        <taxon>asterids</taxon>
        <taxon>campanulids</taxon>
        <taxon>Asterales</taxon>
        <taxon>Asteraceae</taxon>
        <taxon>Asteroideae</taxon>
        <taxon>Heliantheae alliance</taxon>
        <taxon>Eupatorieae</taxon>
        <taxon>Mikania</taxon>
    </lineage>
</organism>
<proteinExistence type="predicted"/>
<gene>
    <name evidence="1" type="ORF">E3N88_20801</name>
</gene>
<name>A0A5N6NKV3_9ASTR</name>
<protein>
    <submittedName>
        <fullName evidence="1">Uncharacterized protein</fullName>
    </submittedName>
</protein>
<dbReference type="AlphaFoldDB" id="A0A5N6NKV3"/>
<evidence type="ECO:0000313" key="1">
    <source>
        <dbReference type="EMBL" id="KAD4888728.1"/>
    </source>
</evidence>
<comment type="caution">
    <text evidence="1">The sequence shown here is derived from an EMBL/GenBank/DDBJ whole genome shotgun (WGS) entry which is preliminary data.</text>
</comment>
<dbReference type="EMBL" id="SZYD01000011">
    <property type="protein sequence ID" value="KAD4888728.1"/>
    <property type="molecule type" value="Genomic_DNA"/>
</dbReference>